<dbReference type="Proteomes" id="UP001345827">
    <property type="component" value="Unassembled WGS sequence"/>
</dbReference>
<feature type="chain" id="PRO_5043440714" evidence="2">
    <location>
        <begin position="22"/>
        <end position="257"/>
    </location>
</feature>
<gene>
    <name evidence="3" type="ORF">LTR25_002114</name>
</gene>
<evidence type="ECO:0000313" key="3">
    <source>
        <dbReference type="EMBL" id="KAK5542229.1"/>
    </source>
</evidence>
<feature type="region of interest" description="Disordered" evidence="1">
    <location>
        <begin position="122"/>
        <end position="152"/>
    </location>
</feature>
<dbReference type="EMBL" id="JAXLQG010000003">
    <property type="protein sequence ID" value="KAK5542229.1"/>
    <property type="molecule type" value="Genomic_DNA"/>
</dbReference>
<sequence length="257" mass="28315">MQLSAAKVAVILAFISAQAGAIPAPSPQTTAVAPQASHSHGAWQGHHGQHGGAGGMAQGHNGQHGGPGGNGAGSHFRGNHGPSPDEEYDEVLERRDNSDDKFRGQHHGQNLAYTGHARTNGQYQHQRGQHGPMPDEQEEGEDYPGEGEEDSHLERRHNYITQPMANWKWWQTQGKKGGIQIKAGNPNVYPIDMKDDPIMMRLQGKRDAAEDHDEEEEDAEEQMEKRGIQWIRPKGPEQVDLTYLGGFRDHKTPKQGN</sequence>
<feature type="compositionally biased region" description="Acidic residues" evidence="1">
    <location>
        <begin position="210"/>
        <end position="221"/>
    </location>
</feature>
<accession>A0AAV9QFV3</accession>
<dbReference type="AlphaFoldDB" id="A0AAV9QFV3"/>
<organism evidence="3 4">
    <name type="scientific">Vermiconidia calcicola</name>
    <dbReference type="NCBI Taxonomy" id="1690605"/>
    <lineage>
        <taxon>Eukaryota</taxon>
        <taxon>Fungi</taxon>
        <taxon>Dikarya</taxon>
        <taxon>Ascomycota</taxon>
        <taxon>Pezizomycotina</taxon>
        <taxon>Dothideomycetes</taxon>
        <taxon>Dothideomycetidae</taxon>
        <taxon>Mycosphaerellales</taxon>
        <taxon>Extremaceae</taxon>
        <taxon>Vermiconidia</taxon>
    </lineage>
</organism>
<keyword evidence="2" id="KW-0732">Signal</keyword>
<name>A0AAV9QFV3_9PEZI</name>
<reference evidence="3 4" key="1">
    <citation type="submission" date="2023-06" db="EMBL/GenBank/DDBJ databases">
        <title>Black Yeasts Isolated from many extreme environments.</title>
        <authorList>
            <person name="Coleine C."/>
            <person name="Stajich J.E."/>
            <person name="Selbmann L."/>
        </authorList>
    </citation>
    <scope>NUCLEOTIDE SEQUENCE [LARGE SCALE GENOMIC DNA]</scope>
    <source>
        <strain evidence="3 4">CCFEE 5887</strain>
    </source>
</reference>
<feature type="compositionally biased region" description="Basic and acidic residues" evidence="1">
    <location>
        <begin position="247"/>
        <end position="257"/>
    </location>
</feature>
<proteinExistence type="predicted"/>
<feature type="region of interest" description="Disordered" evidence="1">
    <location>
        <begin position="204"/>
        <end position="257"/>
    </location>
</feature>
<comment type="caution">
    <text evidence="3">The sequence shown here is derived from an EMBL/GenBank/DDBJ whole genome shotgun (WGS) entry which is preliminary data.</text>
</comment>
<protein>
    <submittedName>
        <fullName evidence="3">Uncharacterized protein</fullName>
    </submittedName>
</protein>
<evidence type="ECO:0000256" key="1">
    <source>
        <dbReference type="SAM" id="MobiDB-lite"/>
    </source>
</evidence>
<feature type="compositionally biased region" description="Gly residues" evidence="1">
    <location>
        <begin position="50"/>
        <end position="72"/>
    </location>
</feature>
<keyword evidence="4" id="KW-1185">Reference proteome</keyword>
<feature type="region of interest" description="Disordered" evidence="1">
    <location>
        <begin position="23"/>
        <end position="91"/>
    </location>
</feature>
<feature type="compositionally biased region" description="Acidic residues" evidence="1">
    <location>
        <begin position="135"/>
        <end position="149"/>
    </location>
</feature>
<evidence type="ECO:0000256" key="2">
    <source>
        <dbReference type="SAM" id="SignalP"/>
    </source>
</evidence>
<feature type="signal peptide" evidence="2">
    <location>
        <begin position="1"/>
        <end position="21"/>
    </location>
</feature>
<feature type="compositionally biased region" description="Low complexity" evidence="1">
    <location>
        <begin position="36"/>
        <end position="46"/>
    </location>
</feature>
<evidence type="ECO:0000313" key="4">
    <source>
        <dbReference type="Proteomes" id="UP001345827"/>
    </source>
</evidence>